<evidence type="ECO:0000313" key="2">
    <source>
        <dbReference type="EMBL" id="CAH2071366.1"/>
    </source>
</evidence>
<dbReference type="Proteomes" id="UP000836841">
    <property type="component" value="Chromosome 6"/>
</dbReference>
<protein>
    <recommendedName>
        <fullName evidence="1">FBD domain-containing protein</fullName>
    </recommendedName>
</protein>
<dbReference type="PANTHER" id="PTHR31900:SF28">
    <property type="entry name" value="FBD DOMAIN-CONTAINING PROTEIN"/>
    <property type="match status" value="1"/>
</dbReference>
<dbReference type="SMART" id="SM00579">
    <property type="entry name" value="FBD"/>
    <property type="match status" value="1"/>
</dbReference>
<dbReference type="Pfam" id="PF08387">
    <property type="entry name" value="FBD"/>
    <property type="match status" value="1"/>
</dbReference>
<name>A0AAU9ST63_THLAR</name>
<feature type="domain" description="FBD" evidence="1">
    <location>
        <begin position="90"/>
        <end position="163"/>
    </location>
</feature>
<dbReference type="PANTHER" id="PTHR31900">
    <property type="entry name" value="F-BOX/RNI SUPERFAMILY PROTEIN-RELATED"/>
    <property type="match status" value="1"/>
</dbReference>
<keyword evidence="3" id="KW-1185">Reference proteome</keyword>
<accession>A0AAU9ST63</accession>
<gene>
    <name evidence="2" type="ORF">TAV2_LOCUS21476</name>
</gene>
<evidence type="ECO:0000313" key="3">
    <source>
        <dbReference type="Proteomes" id="UP000836841"/>
    </source>
</evidence>
<dbReference type="EMBL" id="OU466862">
    <property type="protein sequence ID" value="CAH2071366.1"/>
    <property type="molecule type" value="Genomic_DNA"/>
</dbReference>
<sequence length="163" mass="18583">MPKGRRARNMSPVPSKDPLQLQVVYGDDMDIVLNELEHLKLRTFKTYWSKILFSLIKCSPKLRDLKFREVSVGDGMDTLVCWQRLTSVPQCLLSSLQTFEWSGSHVSVEGRDLAMYILRNSCRLKTAKILIGSAVMERQKNLEMINELIVCSRGSTICNLVFG</sequence>
<reference evidence="2 3" key="1">
    <citation type="submission" date="2022-03" db="EMBL/GenBank/DDBJ databases">
        <authorList>
            <person name="Nunn A."/>
            <person name="Chopra R."/>
            <person name="Nunn A."/>
            <person name="Contreras Garrido A."/>
        </authorList>
    </citation>
    <scope>NUCLEOTIDE SEQUENCE [LARGE SCALE GENOMIC DNA]</scope>
</reference>
<dbReference type="AlphaFoldDB" id="A0AAU9ST63"/>
<proteinExistence type="predicted"/>
<dbReference type="InterPro" id="IPR006566">
    <property type="entry name" value="FBD"/>
</dbReference>
<organism evidence="2 3">
    <name type="scientific">Thlaspi arvense</name>
    <name type="common">Field penny-cress</name>
    <dbReference type="NCBI Taxonomy" id="13288"/>
    <lineage>
        <taxon>Eukaryota</taxon>
        <taxon>Viridiplantae</taxon>
        <taxon>Streptophyta</taxon>
        <taxon>Embryophyta</taxon>
        <taxon>Tracheophyta</taxon>
        <taxon>Spermatophyta</taxon>
        <taxon>Magnoliopsida</taxon>
        <taxon>eudicotyledons</taxon>
        <taxon>Gunneridae</taxon>
        <taxon>Pentapetalae</taxon>
        <taxon>rosids</taxon>
        <taxon>malvids</taxon>
        <taxon>Brassicales</taxon>
        <taxon>Brassicaceae</taxon>
        <taxon>Thlaspideae</taxon>
        <taxon>Thlaspi</taxon>
    </lineage>
</organism>
<evidence type="ECO:0000259" key="1">
    <source>
        <dbReference type="SMART" id="SM00579"/>
    </source>
</evidence>
<dbReference type="InterPro" id="IPR050232">
    <property type="entry name" value="FBL13/AtMIF1-like"/>
</dbReference>